<organism evidence="3 4">
    <name type="scientific">Thiohalorhabdus denitrificans</name>
    <dbReference type="NCBI Taxonomy" id="381306"/>
    <lineage>
        <taxon>Bacteria</taxon>
        <taxon>Pseudomonadati</taxon>
        <taxon>Pseudomonadota</taxon>
        <taxon>Gammaproteobacteria</taxon>
        <taxon>Thiohalorhabdales</taxon>
        <taxon>Thiohalorhabdaceae</taxon>
        <taxon>Thiohalorhabdus</taxon>
    </lineage>
</organism>
<keyword evidence="1" id="KW-0472">Membrane</keyword>
<reference evidence="4" key="1">
    <citation type="submission" date="2016-10" db="EMBL/GenBank/DDBJ databases">
        <authorList>
            <person name="Varghese N."/>
        </authorList>
    </citation>
    <scope>NUCLEOTIDE SEQUENCE [LARGE SCALE GENOMIC DNA]</scope>
    <source>
        <strain evidence="4">HL 19</strain>
    </source>
</reference>
<evidence type="ECO:0000259" key="2">
    <source>
        <dbReference type="Pfam" id="PF09835"/>
    </source>
</evidence>
<keyword evidence="1" id="KW-0812">Transmembrane</keyword>
<keyword evidence="1" id="KW-1133">Transmembrane helix</keyword>
<gene>
    <name evidence="3" type="ORF">SAMN05661077_1900</name>
</gene>
<name>A0A1G5FC22_9GAMM</name>
<feature type="transmembrane region" description="Helical" evidence="1">
    <location>
        <begin position="41"/>
        <end position="58"/>
    </location>
</feature>
<dbReference type="AlphaFoldDB" id="A0A1G5FC22"/>
<dbReference type="Pfam" id="PF09835">
    <property type="entry name" value="DUF2062"/>
    <property type="match status" value="1"/>
</dbReference>
<evidence type="ECO:0000256" key="1">
    <source>
        <dbReference type="SAM" id="Phobius"/>
    </source>
</evidence>
<accession>A0A1G5FC22</accession>
<proteinExistence type="predicted"/>
<evidence type="ECO:0000313" key="3">
    <source>
        <dbReference type="EMBL" id="SCY36727.1"/>
    </source>
</evidence>
<dbReference type="PANTHER" id="PTHR40547:SF1">
    <property type="entry name" value="SLL0298 PROTEIN"/>
    <property type="match status" value="1"/>
</dbReference>
<feature type="domain" description="DUF2062" evidence="2">
    <location>
        <begin position="23"/>
        <end position="164"/>
    </location>
</feature>
<feature type="transmembrane region" description="Helical" evidence="1">
    <location>
        <begin position="130"/>
        <end position="155"/>
    </location>
</feature>
<dbReference type="PANTHER" id="PTHR40547">
    <property type="entry name" value="SLL0298 PROTEIN"/>
    <property type="match status" value="1"/>
</dbReference>
<evidence type="ECO:0000313" key="4">
    <source>
        <dbReference type="Proteomes" id="UP000183104"/>
    </source>
</evidence>
<feature type="transmembrane region" description="Helical" evidence="1">
    <location>
        <begin position="64"/>
        <end position="86"/>
    </location>
</feature>
<protein>
    <recommendedName>
        <fullName evidence="2">DUF2062 domain-containing protein</fullName>
    </recommendedName>
</protein>
<dbReference type="EMBL" id="FMUN01000005">
    <property type="protein sequence ID" value="SCY36727.1"/>
    <property type="molecule type" value="Genomic_DNA"/>
</dbReference>
<dbReference type="OrthoDB" id="9794343at2"/>
<dbReference type="Proteomes" id="UP000183104">
    <property type="component" value="Unassembled WGS sequence"/>
</dbReference>
<dbReference type="RefSeq" id="WP_054965401.1">
    <property type="nucleotide sequence ID" value="NZ_FMUN01000005.1"/>
</dbReference>
<keyword evidence="4" id="KW-1185">Reference proteome</keyword>
<sequence length="175" mass="19938">MRKSLKKWMPSEHGLRERMGGSRLFGWLTARKGVWSLHRRALAGGIALGLFVGLTPTVGFQTPLVLFGAIGFRVNFPLAFVALWVSNPLTTPLLYWGFNRLGALLLRDHFPAELLANLAPYLQVFIQQSTYLWLGSLILAIPAAVLSYMGFMWLWRVHTLRRWRRRSMVRQAGMA</sequence>
<dbReference type="InterPro" id="IPR018639">
    <property type="entry name" value="DUF2062"/>
</dbReference>